<evidence type="ECO:0000313" key="3">
    <source>
        <dbReference type="Proteomes" id="UP000784294"/>
    </source>
</evidence>
<dbReference type="Proteomes" id="UP000784294">
    <property type="component" value="Unassembled WGS sequence"/>
</dbReference>
<feature type="compositionally biased region" description="Low complexity" evidence="1">
    <location>
        <begin position="33"/>
        <end position="43"/>
    </location>
</feature>
<feature type="compositionally biased region" description="Polar residues" evidence="1">
    <location>
        <begin position="9"/>
        <end position="19"/>
    </location>
</feature>
<accession>A0A448XIP8</accession>
<name>A0A448XIP8_9PLAT</name>
<feature type="region of interest" description="Disordered" evidence="1">
    <location>
        <begin position="114"/>
        <end position="139"/>
    </location>
</feature>
<feature type="compositionally biased region" description="Low complexity" evidence="1">
    <location>
        <begin position="114"/>
        <end position="124"/>
    </location>
</feature>
<dbReference type="EMBL" id="CAAALY010255520">
    <property type="protein sequence ID" value="VEL37620.1"/>
    <property type="molecule type" value="Genomic_DNA"/>
</dbReference>
<organism evidence="2 3">
    <name type="scientific">Protopolystoma xenopodis</name>
    <dbReference type="NCBI Taxonomy" id="117903"/>
    <lineage>
        <taxon>Eukaryota</taxon>
        <taxon>Metazoa</taxon>
        <taxon>Spiralia</taxon>
        <taxon>Lophotrochozoa</taxon>
        <taxon>Platyhelminthes</taxon>
        <taxon>Monogenea</taxon>
        <taxon>Polyopisthocotylea</taxon>
        <taxon>Polystomatidea</taxon>
        <taxon>Polystomatidae</taxon>
        <taxon>Protopolystoma</taxon>
    </lineage>
</organism>
<keyword evidence="3" id="KW-1185">Reference proteome</keyword>
<gene>
    <name evidence="2" type="ORF">PXEA_LOCUS31060</name>
</gene>
<dbReference type="AlphaFoldDB" id="A0A448XIP8"/>
<feature type="region of interest" description="Disordered" evidence="1">
    <location>
        <begin position="1"/>
        <end position="96"/>
    </location>
</feature>
<proteinExistence type="predicted"/>
<reference evidence="2" key="1">
    <citation type="submission" date="2018-11" db="EMBL/GenBank/DDBJ databases">
        <authorList>
            <consortium name="Pathogen Informatics"/>
        </authorList>
    </citation>
    <scope>NUCLEOTIDE SEQUENCE</scope>
</reference>
<evidence type="ECO:0000256" key="1">
    <source>
        <dbReference type="SAM" id="MobiDB-lite"/>
    </source>
</evidence>
<comment type="caution">
    <text evidence="2">The sequence shown here is derived from an EMBL/GenBank/DDBJ whole genome shotgun (WGS) entry which is preliminary data.</text>
</comment>
<protein>
    <submittedName>
        <fullName evidence="2">Uncharacterized protein</fullName>
    </submittedName>
</protein>
<evidence type="ECO:0000313" key="2">
    <source>
        <dbReference type="EMBL" id="VEL37620.1"/>
    </source>
</evidence>
<sequence length="139" mass="15133">MVAVKCSPQGHTKTSTPSHVSVRPFANSANKSAQADRAMNAAAQTVTPPSRPVRGAESADKSDSFIHSPSGNGSPDPRASASNSFETSKKRRVMDVPQITLNELNSIMERLQQQFNQETDQQEFPIFPKPTKAKRSKPI</sequence>